<dbReference type="EMBL" id="LWDP01000007">
    <property type="protein sequence ID" value="ORD94885.1"/>
    <property type="molecule type" value="Genomic_DNA"/>
</dbReference>
<proteinExistence type="predicted"/>
<protein>
    <submittedName>
        <fullName evidence="2">Uncharacterized protein</fullName>
    </submittedName>
</protein>
<accession>A0A1Y1S8X3</accession>
<keyword evidence="3" id="KW-1185">Reference proteome</keyword>
<feature type="chain" id="PRO_5012756353" evidence="1">
    <location>
        <begin position="19"/>
        <end position="60"/>
    </location>
</feature>
<organism evidence="2 3">
    <name type="scientific">Enterospora canceri</name>
    <dbReference type="NCBI Taxonomy" id="1081671"/>
    <lineage>
        <taxon>Eukaryota</taxon>
        <taxon>Fungi</taxon>
        <taxon>Fungi incertae sedis</taxon>
        <taxon>Microsporidia</taxon>
        <taxon>Enterocytozoonidae</taxon>
        <taxon>Enterospora</taxon>
    </lineage>
</organism>
<comment type="caution">
    <text evidence="2">The sequence shown here is derived from an EMBL/GenBank/DDBJ whole genome shotgun (WGS) entry which is preliminary data.</text>
</comment>
<gene>
    <name evidence="2" type="ORF">ECANGB1_2095</name>
</gene>
<dbReference type="Proteomes" id="UP000192639">
    <property type="component" value="Unassembled WGS sequence"/>
</dbReference>
<evidence type="ECO:0000313" key="2">
    <source>
        <dbReference type="EMBL" id="ORD94885.1"/>
    </source>
</evidence>
<dbReference type="AlphaFoldDB" id="A0A1Y1S8X3"/>
<evidence type="ECO:0000313" key="3">
    <source>
        <dbReference type="Proteomes" id="UP000192639"/>
    </source>
</evidence>
<keyword evidence="1" id="KW-0732">Signal</keyword>
<feature type="signal peptide" evidence="1">
    <location>
        <begin position="1"/>
        <end position="18"/>
    </location>
</feature>
<evidence type="ECO:0000256" key="1">
    <source>
        <dbReference type="SAM" id="SignalP"/>
    </source>
</evidence>
<reference evidence="2 3" key="1">
    <citation type="journal article" date="2017" name="Environ. Microbiol.">
        <title>Decay of the glycolytic pathway and adaptation to intranuclear parasitism within Enterocytozoonidae microsporidia.</title>
        <authorList>
            <person name="Wiredu Boakye D."/>
            <person name="Jaroenlak P."/>
            <person name="Prachumwat A."/>
            <person name="Williams T.A."/>
            <person name="Bateman K.S."/>
            <person name="Itsathitphaisarn O."/>
            <person name="Sritunyalucksana K."/>
            <person name="Paszkiewicz K.H."/>
            <person name="Moore K.A."/>
            <person name="Stentiford G.D."/>
            <person name="Williams B.A."/>
        </authorList>
    </citation>
    <scope>NUCLEOTIDE SEQUENCE [LARGE SCALE GENOMIC DNA]</scope>
    <source>
        <strain evidence="2 3">GB1</strain>
    </source>
</reference>
<dbReference type="VEuPathDB" id="MicrosporidiaDB:ECANGB1_2095"/>
<name>A0A1Y1S8X3_9MICR</name>
<sequence length="60" mass="7033">MLLIFRILLVIDSSTVQLREETYKRTGLLEHKEDEEKRKVGHQVAEDYANNGNVFENIND</sequence>